<proteinExistence type="predicted"/>
<sequence length="66" mass="7353">MRTKPIEDCIEALCQQGCRSVLDKVAVLERGEHIPETTCLDEQGRVTVLEELKSIMSVYGNVCKSV</sequence>
<name>A0A450V792_9GAMM</name>
<gene>
    <name evidence="1" type="ORF">BECKH772A_GA0070896_101992</name>
    <name evidence="2" type="ORF">BECKH772B_GA0070898_102102</name>
    <name evidence="3" type="ORF">BECKH772C_GA0070978_102131</name>
</gene>
<dbReference type="EMBL" id="CAADFG010000199">
    <property type="protein sequence ID" value="VFK00692.1"/>
    <property type="molecule type" value="Genomic_DNA"/>
</dbReference>
<organism evidence="1">
    <name type="scientific">Candidatus Kentrum eta</name>
    <dbReference type="NCBI Taxonomy" id="2126337"/>
    <lineage>
        <taxon>Bacteria</taxon>
        <taxon>Pseudomonadati</taxon>
        <taxon>Pseudomonadota</taxon>
        <taxon>Gammaproteobacteria</taxon>
        <taxon>Candidatus Kentrum</taxon>
    </lineage>
</organism>
<reference evidence="1" key="1">
    <citation type="submission" date="2019-02" db="EMBL/GenBank/DDBJ databases">
        <authorList>
            <person name="Gruber-Vodicka R. H."/>
            <person name="Seah K. B. B."/>
        </authorList>
    </citation>
    <scope>NUCLEOTIDE SEQUENCE</scope>
    <source>
        <strain evidence="3">BECK_SA2B12</strain>
        <strain evidence="1">BECK_SA2B15</strain>
        <strain evidence="2">BECK_SA2B20</strain>
    </source>
</reference>
<evidence type="ECO:0000313" key="2">
    <source>
        <dbReference type="EMBL" id="VFK00892.1"/>
    </source>
</evidence>
<accession>A0A450V792</accession>
<evidence type="ECO:0000313" key="3">
    <source>
        <dbReference type="EMBL" id="VFK04832.1"/>
    </source>
</evidence>
<dbReference type="AlphaFoldDB" id="A0A450V792"/>
<dbReference type="EMBL" id="CAADFI010000210">
    <property type="protein sequence ID" value="VFK00892.1"/>
    <property type="molecule type" value="Genomic_DNA"/>
</dbReference>
<evidence type="ECO:0000313" key="1">
    <source>
        <dbReference type="EMBL" id="VFK00692.1"/>
    </source>
</evidence>
<dbReference type="EMBL" id="CAADFJ010000213">
    <property type="protein sequence ID" value="VFK04832.1"/>
    <property type="molecule type" value="Genomic_DNA"/>
</dbReference>
<protein>
    <submittedName>
        <fullName evidence="1">Uncharacterized protein</fullName>
    </submittedName>
</protein>